<dbReference type="Proteomes" id="UP000093561">
    <property type="component" value="Unassembled WGS sequence"/>
</dbReference>
<accession>A0AAF5RTE7</accession>
<dbReference type="SMART" id="SM00147">
    <property type="entry name" value="RasGEF"/>
    <property type="match status" value="1"/>
</dbReference>
<reference evidence="5" key="2">
    <citation type="journal article" date="2016" name="Mol. Ecol.">
        <title>Population genomics of the filarial nematode parasite Wuchereria bancrofti from mosquitoes.</title>
        <authorList>
            <person name="Small S.T."/>
            <person name="Reimer L.J."/>
            <person name="Tisch D.J."/>
            <person name="King C.L."/>
            <person name="Christensen B.M."/>
            <person name="Siba P.M."/>
            <person name="Kazura J.W."/>
            <person name="Serre D."/>
            <person name="Zimmerman P.A."/>
        </authorList>
    </citation>
    <scope>NUCLEOTIDE SEQUENCE</scope>
    <source>
        <strain evidence="5">pt0022</strain>
    </source>
</reference>
<evidence type="ECO:0000313" key="5">
    <source>
        <dbReference type="Proteomes" id="UP000093561"/>
    </source>
</evidence>
<dbReference type="InterPro" id="IPR019804">
    <property type="entry name" value="Ras_G-nucl-exch_fac_CS"/>
</dbReference>
<feature type="domain" description="Ras-GEF" evidence="4">
    <location>
        <begin position="175"/>
        <end position="419"/>
    </location>
</feature>
<name>A0AAF5RTE7_WUCBA</name>
<feature type="compositionally biased region" description="Polar residues" evidence="3">
    <location>
        <begin position="29"/>
        <end position="44"/>
    </location>
</feature>
<dbReference type="PROSITE" id="PS00720">
    <property type="entry name" value="RASGEF"/>
    <property type="match status" value="1"/>
</dbReference>
<dbReference type="GO" id="GO:0005085">
    <property type="term" value="F:guanyl-nucleotide exchange factor activity"/>
    <property type="evidence" value="ECO:0007669"/>
    <property type="project" value="UniProtKB-KW"/>
</dbReference>
<evidence type="ECO:0000256" key="1">
    <source>
        <dbReference type="ARBA" id="ARBA00022658"/>
    </source>
</evidence>
<reference evidence="5" key="1">
    <citation type="submission" date="2015-03" db="EMBL/GenBank/DDBJ databases">
        <title>Wuchereria bancrofti Genome Sequencing Papua New Guinea Strain.</title>
        <authorList>
            <person name="Small S.T."/>
            <person name="Serre D."/>
            <person name="Zimmerman P.A."/>
        </authorList>
    </citation>
    <scope>NUCLEOTIDE SEQUENCE [LARGE SCALE GENOMIC DNA]</scope>
    <source>
        <strain evidence="5">pt0022</strain>
    </source>
</reference>
<dbReference type="PROSITE" id="PS50009">
    <property type="entry name" value="RASGEF_CAT"/>
    <property type="match status" value="1"/>
</dbReference>
<evidence type="ECO:0000313" key="6">
    <source>
        <dbReference type="WBParaSite" id="mrna-Wban_01104"/>
    </source>
</evidence>
<feature type="region of interest" description="Disordered" evidence="3">
    <location>
        <begin position="25"/>
        <end position="44"/>
    </location>
</feature>
<dbReference type="GO" id="GO:0007265">
    <property type="term" value="P:Ras protein signal transduction"/>
    <property type="evidence" value="ECO:0007669"/>
    <property type="project" value="TreeGrafter"/>
</dbReference>
<dbReference type="WBParaSite" id="mrna-Wban_01104">
    <property type="protein sequence ID" value="mrna-Wban_01104"/>
    <property type="gene ID" value="Wban_01104"/>
</dbReference>
<evidence type="ECO:0000256" key="2">
    <source>
        <dbReference type="PROSITE-ProRule" id="PRU00168"/>
    </source>
</evidence>
<dbReference type="Gene3D" id="1.10.840.10">
    <property type="entry name" value="Ras guanine-nucleotide exchange factors catalytic domain"/>
    <property type="match status" value="1"/>
</dbReference>
<dbReference type="PANTHER" id="PTHR23113">
    <property type="entry name" value="GUANINE NUCLEOTIDE EXCHANGE FACTOR"/>
    <property type="match status" value="1"/>
</dbReference>
<dbReference type="InterPro" id="IPR023578">
    <property type="entry name" value="Ras_GEF_dom_sf"/>
</dbReference>
<evidence type="ECO:0000259" key="4">
    <source>
        <dbReference type="PROSITE" id="PS50009"/>
    </source>
</evidence>
<dbReference type="SUPFAM" id="SSF48366">
    <property type="entry name" value="Ras GEF"/>
    <property type="match status" value="1"/>
</dbReference>
<dbReference type="InterPro" id="IPR036964">
    <property type="entry name" value="RASGEF_cat_dom_sf"/>
</dbReference>
<reference evidence="6" key="3">
    <citation type="submission" date="2024-02" db="UniProtKB">
        <authorList>
            <consortium name="WormBaseParasite"/>
        </authorList>
    </citation>
    <scope>IDENTIFICATION</scope>
    <source>
        <strain evidence="6">pt0022</strain>
    </source>
</reference>
<dbReference type="GO" id="GO:0005886">
    <property type="term" value="C:plasma membrane"/>
    <property type="evidence" value="ECO:0007669"/>
    <property type="project" value="TreeGrafter"/>
</dbReference>
<proteinExistence type="predicted"/>
<organism evidence="5 6">
    <name type="scientific">Wuchereria bancrofti</name>
    <dbReference type="NCBI Taxonomy" id="6293"/>
    <lineage>
        <taxon>Eukaryota</taxon>
        <taxon>Metazoa</taxon>
        <taxon>Ecdysozoa</taxon>
        <taxon>Nematoda</taxon>
        <taxon>Chromadorea</taxon>
        <taxon>Rhabditida</taxon>
        <taxon>Spirurina</taxon>
        <taxon>Spiruromorpha</taxon>
        <taxon>Filarioidea</taxon>
        <taxon>Onchocercidae</taxon>
        <taxon>Wuchereria</taxon>
    </lineage>
</organism>
<dbReference type="AlphaFoldDB" id="A0AAF5RTE7"/>
<dbReference type="Pfam" id="PF00617">
    <property type="entry name" value="RasGEF"/>
    <property type="match status" value="1"/>
</dbReference>
<dbReference type="InterPro" id="IPR001895">
    <property type="entry name" value="RASGEF_cat_dom"/>
</dbReference>
<dbReference type="PANTHER" id="PTHR23113:SF356">
    <property type="entry name" value="FI05912P-RELATED"/>
    <property type="match status" value="1"/>
</dbReference>
<dbReference type="InterPro" id="IPR008937">
    <property type="entry name" value="Ras-like_GEF"/>
</dbReference>
<evidence type="ECO:0000256" key="3">
    <source>
        <dbReference type="SAM" id="MobiDB-lite"/>
    </source>
</evidence>
<keyword evidence="1 2" id="KW-0344">Guanine-nucleotide releasing factor</keyword>
<sequence length="438" mass="50688">MLISMASNDLPNGNRKMMKNDQERINKQKPLSKQDSLTGRPSTSYPTFEEHVRFIDKMFDNEGTLMSVTLDSLIELLIPSSNYSIEQSYIFAALLNIRIFISPPDLIQKILQQCVFKQNATGANFTKEGRTRTFRGIYKLSERFERALINISSSMAQIMNIDDNNYKGLAEICPNPTTLAQQITLIELERFSMIGPDEIVYASMNDNVKKRYGNGTNNIKHYIDWSNRLTYLTATEILRCSKRHCRVHTIEYFIDVAKECINIGNFNSFMAIVAALSLPLIARLKKTLQWNRVEKSKLDILRHQLDPTANFVSYRSTLKAAIWRFNSARNESDTIIIPFFGLLIKDLSLLHRQCAQLLPNGHINFKMFSQFGSEVLNFLKWKNCKCLFERNTRTLHQLLLSRTLTEKQLIKLSYNCEMAEQTAEKELYRRLKNDSDTQ</sequence>
<protein>
    <recommendedName>
        <fullName evidence="4">Ras-GEF domain-containing protein</fullName>
    </recommendedName>
</protein>